<name>A0ACC1SCQ0_9APHY</name>
<dbReference type="Proteomes" id="UP001148662">
    <property type="component" value="Unassembled WGS sequence"/>
</dbReference>
<comment type="caution">
    <text evidence="1">The sequence shown here is derived from an EMBL/GenBank/DDBJ whole genome shotgun (WGS) entry which is preliminary data.</text>
</comment>
<proteinExistence type="predicted"/>
<protein>
    <submittedName>
        <fullName evidence="1">Uncharacterized protein</fullName>
    </submittedName>
</protein>
<organism evidence="1 2">
    <name type="scientific">Phlebia brevispora</name>
    <dbReference type="NCBI Taxonomy" id="194682"/>
    <lineage>
        <taxon>Eukaryota</taxon>
        <taxon>Fungi</taxon>
        <taxon>Dikarya</taxon>
        <taxon>Basidiomycota</taxon>
        <taxon>Agaricomycotina</taxon>
        <taxon>Agaricomycetes</taxon>
        <taxon>Polyporales</taxon>
        <taxon>Meruliaceae</taxon>
        <taxon>Phlebia</taxon>
    </lineage>
</organism>
<reference evidence="1" key="1">
    <citation type="submission" date="2022-07" db="EMBL/GenBank/DDBJ databases">
        <title>Genome Sequence of Phlebia brevispora.</title>
        <authorList>
            <person name="Buettner E."/>
        </authorList>
    </citation>
    <scope>NUCLEOTIDE SEQUENCE</scope>
    <source>
        <strain evidence="1">MPL23</strain>
    </source>
</reference>
<gene>
    <name evidence="1" type="ORF">NM688_g6791</name>
</gene>
<keyword evidence="2" id="KW-1185">Reference proteome</keyword>
<accession>A0ACC1SCQ0</accession>
<dbReference type="EMBL" id="JANHOG010001457">
    <property type="protein sequence ID" value="KAJ3536779.1"/>
    <property type="molecule type" value="Genomic_DNA"/>
</dbReference>
<evidence type="ECO:0000313" key="2">
    <source>
        <dbReference type="Proteomes" id="UP001148662"/>
    </source>
</evidence>
<evidence type="ECO:0000313" key="1">
    <source>
        <dbReference type="EMBL" id="KAJ3536779.1"/>
    </source>
</evidence>
<sequence>MSSSTQIPKTQKAWVAVRRGKPSDALICDENAKVPSNLEPGEILVKVQAAALNPVGYKLMGLLPNLFAKRPHVVEHDFTGLVVDANGTELQNGDAVYGIIPVPLNLQSHQGALAQYIRLPASHVVPRPSELKPTEAAGLTLVGLTAYQALFDVAKLEQGQHLFINGGSTAVGISAIQLAKAIGCTVTVSASGKREPLLRSLGADHFIDYTKGPVHEQLSHDPPSPKFHVIFETVGATDVDLYTHSEKYLAPGGIFVSVGIHPHGISGFGQALRYIWELTRPSFLGGTKRTWKWFSLSFKRENFENFAQYVIDGKVKPVVDSVYSYEDVLKAYERIMSLRAAGKVVVKVDPSVD</sequence>